<protein>
    <submittedName>
        <fullName evidence="1">Uncharacterized protein</fullName>
    </submittedName>
</protein>
<dbReference type="EMBL" id="BKCJ010000618">
    <property type="protein sequence ID" value="GEU34785.1"/>
    <property type="molecule type" value="Genomic_DNA"/>
</dbReference>
<proteinExistence type="predicted"/>
<organism evidence="1">
    <name type="scientific">Tanacetum cinerariifolium</name>
    <name type="common">Dalmatian daisy</name>
    <name type="synonym">Chrysanthemum cinerariifolium</name>
    <dbReference type="NCBI Taxonomy" id="118510"/>
    <lineage>
        <taxon>Eukaryota</taxon>
        <taxon>Viridiplantae</taxon>
        <taxon>Streptophyta</taxon>
        <taxon>Embryophyta</taxon>
        <taxon>Tracheophyta</taxon>
        <taxon>Spermatophyta</taxon>
        <taxon>Magnoliopsida</taxon>
        <taxon>eudicotyledons</taxon>
        <taxon>Gunneridae</taxon>
        <taxon>Pentapetalae</taxon>
        <taxon>asterids</taxon>
        <taxon>campanulids</taxon>
        <taxon>Asterales</taxon>
        <taxon>Asteraceae</taxon>
        <taxon>Asteroideae</taxon>
        <taxon>Anthemideae</taxon>
        <taxon>Anthemidinae</taxon>
        <taxon>Tanacetum</taxon>
    </lineage>
</organism>
<comment type="caution">
    <text evidence="1">The sequence shown here is derived from an EMBL/GenBank/DDBJ whole genome shotgun (WGS) entry which is preliminary data.</text>
</comment>
<dbReference type="AlphaFoldDB" id="A0A6L2JFU6"/>
<sequence length="113" mass="12100">MHITRAVKLPLTVHEAWAFVGYSYLGQLWGIIADTDVDEDVTLKDVAAVAKEVKVEKTAEIKENAYDDELEPAELKELVEVVTTAKLMAEVVTAASATITAADTPITTAPSAA</sequence>
<accession>A0A6L2JFU6</accession>
<evidence type="ECO:0000313" key="1">
    <source>
        <dbReference type="EMBL" id="GEU34785.1"/>
    </source>
</evidence>
<reference evidence="1" key="1">
    <citation type="journal article" date="2019" name="Sci. Rep.">
        <title>Draft genome of Tanacetum cinerariifolium, the natural source of mosquito coil.</title>
        <authorList>
            <person name="Yamashiro T."/>
            <person name="Shiraishi A."/>
            <person name="Satake H."/>
            <person name="Nakayama K."/>
        </authorList>
    </citation>
    <scope>NUCLEOTIDE SEQUENCE</scope>
</reference>
<name>A0A6L2JFU6_TANCI</name>
<gene>
    <name evidence="1" type="ORF">Tci_006763</name>
</gene>